<name>V5WIK6_9SPIO</name>
<evidence type="ECO:0000259" key="2">
    <source>
        <dbReference type="Pfam" id="PF17668"/>
    </source>
</evidence>
<dbReference type="PANTHER" id="PTHR37817:SF1">
    <property type="entry name" value="N-ACETYLTRANSFERASE EIS"/>
    <property type="match status" value="1"/>
</dbReference>
<feature type="domain" description="Eis-like acetyltransferase" evidence="2">
    <location>
        <begin position="181"/>
        <end position="287"/>
    </location>
</feature>
<dbReference type="eggNOG" id="COG4552">
    <property type="taxonomic scope" value="Bacteria"/>
</dbReference>
<evidence type="ECO:0000313" key="3">
    <source>
        <dbReference type="EMBL" id="AHC15657.1"/>
    </source>
</evidence>
<keyword evidence="3" id="KW-0808">Transferase</keyword>
<dbReference type="AlphaFoldDB" id="V5WIK6"/>
<dbReference type="Pfam" id="PF13530">
    <property type="entry name" value="SCP2_2"/>
    <property type="match status" value="1"/>
</dbReference>
<proteinExistence type="predicted"/>
<dbReference type="EMBL" id="CP006939">
    <property type="protein sequence ID" value="AHC15657.1"/>
    <property type="molecule type" value="Genomic_DNA"/>
</dbReference>
<gene>
    <name evidence="3" type="ORF">L21SP2_2300</name>
</gene>
<dbReference type="RefSeq" id="WP_024268561.1">
    <property type="nucleotide sequence ID" value="NC_023035.1"/>
</dbReference>
<dbReference type="InterPro" id="IPR041380">
    <property type="entry name" value="Acetyltransf_17"/>
</dbReference>
<dbReference type="InterPro" id="IPR036527">
    <property type="entry name" value="SCP2_sterol-bd_dom_sf"/>
</dbReference>
<dbReference type="InterPro" id="IPR025559">
    <property type="entry name" value="Eis_dom"/>
</dbReference>
<dbReference type="GO" id="GO:0030649">
    <property type="term" value="P:aminoglycoside antibiotic catabolic process"/>
    <property type="evidence" value="ECO:0007669"/>
    <property type="project" value="TreeGrafter"/>
</dbReference>
<dbReference type="InterPro" id="IPR016181">
    <property type="entry name" value="Acyl_CoA_acyltransferase"/>
</dbReference>
<dbReference type="Proteomes" id="UP000018680">
    <property type="component" value="Chromosome"/>
</dbReference>
<dbReference type="Pfam" id="PF13527">
    <property type="entry name" value="Acetyltransf_9"/>
    <property type="match status" value="1"/>
</dbReference>
<accession>V5WIK6</accession>
<dbReference type="GO" id="GO:0034069">
    <property type="term" value="F:aminoglycoside N-acetyltransferase activity"/>
    <property type="evidence" value="ECO:0007669"/>
    <property type="project" value="TreeGrafter"/>
</dbReference>
<dbReference type="Gene3D" id="3.40.630.30">
    <property type="match status" value="2"/>
</dbReference>
<dbReference type="Pfam" id="PF17668">
    <property type="entry name" value="Acetyltransf_17"/>
    <property type="match status" value="1"/>
</dbReference>
<evidence type="ECO:0000259" key="1">
    <source>
        <dbReference type="Pfam" id="PF13530"/>
    </source>
</evidence>
<reference evidence="3 4" key="1">
    <citation type="journal article" date="2015" name="Stand. Genomic Sci.">
        <title>Complete genome sequence and description of Salinispira pacifica gen. nov., sp. nov., a novel spirochaete isolated form a hypersaline microbial mat.</title>
        <authorList>
            <person name="Ben Hania W."/>
            <person name="Joseph M."/>
            <person name="Schumann P."/>
            <person name="Bunk B."/>
            <person name="Fiebig A."/>
            <person name="Sproer C."/>
            <person name="Klenk H.P."/>
            <person name="Fardeau M.L."/>
            <person name="Spring S."/>
        </authorList>
    </citation>
    <scope>NUCLEOTIDE SEQUENCE [LARGE SCALE GENOMIC DNA]</scope>
    <source>
        <strain evidence="3 4">L21-RPul-D2</strain>
    </source>
</reference>
<keyword evidence="4" id="KW-1185">Reference proteome</keyword>
<dbReference type="SUPFAM" id="SSF55718">
    <property type="entry name" value="SCP-like"/>
    <property type="match status" value="1"/>
</dbReference>
<dbReference type="PANTHER" id="PTHR37817">
    <property type="entry name" value="N-ACETYLTRANSFERASE EIS"/>
    <property type="match status" value="1"/>
</dbReference>
<dbReference type="OrthoDB" id="9768284at2"/>
<dbReference type="KEGG" id="slr:L21SP2_2300"/>
<sequence>MSTMSNINSEKQISAYQRLCRYCFTDSIGWTDHIFPLPGNGSYGLAFFDDEGNARSGMADIRFTTRYFGEDWSSGGISAVASDPADRNSGRIREILNEVLRRDYREGVGISYLYPFSYRFYGKFGYGSLGDYKQYRFAPEDIRRIRTGFSFAPMEWKETEFNKICELHNLWIQQFDASIYWPYRSFQEERESARRFNHYYYVIRDTSGEPAAWLRFSQDDDYQNPGLYVHKAVWRHAQGLAAIFEFLARHRSQISKIELNLPGSFQVRHFLSEPRPEISCVNEWMARPVNIPKVFSAAVAQFAASKEGENRTLPDAGFYLTDPAIEENSGIYRISGGKPEFTPSASPPEGLPEIDLSVFSSLLFGGISLEQAVLTGLTDESDLPGMEQFFSGRNPIFITDRF</sequence>
<dbReference type="SUPFAM" id="SSF55729">
    <property type="entry name" value="Acyl-CoA N-acyltransferases (Nat)"/>
    <property type="match status" value="1"/>
</dbReference>
<evidence type="ECO:0000313" key="4">
    <source>
        <dbReference type="Proteomes" id="UP000018680"/>
    </source>
</evidence>
<dbReference type="Gene3D" id="3.30.1050.10">
    <property type="entry name" value="SCP2 sterol-binding domain"/>
    <property type="match status" value="1"/>
</dbReference>
<dbReference type="InterPro" id="IPR051554">
    <property type="entry name" value="Acetyltransferase_Eis"/>
</dbReference>
<feature type="domain" description="Enhanced intracellular survival protein" evidence="1">
    <location>
        <begin position="314"/>
        <end position="397"/>
    </location>
</feature>
<protein>
    <submittedName>
        <fullName evidence="3">Acetyltransferase</fullName>
    </submittedName>
</protein>
<dbReference type="HOGENOM" id="CLU_050659_1_1_12"/>
<organism evidence="3 4">
    <name type="scientific">Salinispira pacifica</name>
    <dbReference type="NCBI Taxonomy" id="1307761"/>
    <lineage>
        <taxon>Bacteria</taxon>
        <taxon>Pseudomonadati</taxon>
        <taxon>Spirochaetota</taxon>
        <taxon>Spirochaetia</taxon>
        <taxon>Spirochaetales</taxon>
        <taxon>Spirochaetaceae</taxon>
        <taxon>Salinispira</taxon>
    </lineage>
</organism>